<accession>A0A806TYK0</accession>
<dbReference type="EMBL" id="CP010586">
    <property type="protein sequence ID" value="AKP76686.1"/>
    <property type="molecule type" value="Genomic_DNA"/>
</dbReference>
<evidence type="ECO:0000313" key="2">
    <source>
        <dbReference type="Proteomes" id="UP000036410"/>
    </source>
</evidence>
<gene>
    <name evidence="1" type="ORF">AS52_01721</name>
</gene>
<organism evidence="1 2">
    <name type="scientific">Priestia megaterium Q3</name>
    <dbReference type="NCBI Taxonomy" id="1452722"/>
    <lineage>
        <taxon>Bacteria</taxon>
        <taxon>Bacillati</taxon>
        <taxon>Bacillota</taxon>
        <taxon>Bacilli</taxon>
        <taxon>Bacillales</taxon>
        <taxon>Bacillaceae</taxon>
        <taxon>Priestia</taxon>
    </lineage>
</organism>
<evidence type="ECO:0000313" key="1">
    <source>
        <dbReference type="EMBL" id="AKP76686.1"/>
    </source>
</evidence>
<reference evidence="1 2" key="1">
    <citation type="submission" date="2015-01" db="EMBL/GenBank/DDBJ databases">
        <title>Genome sequence of bacillus megaterium Q3.</title>
        <authorList>
            <person name="Wang Y."/>
            <person name="Luo K."/>
            <person name="Bai L."/>
            <person name="Luo F."/>
        </authorList>
    </citation>
    <scope>NUCLEOTIDE SEQUENCE [LARGE SCALE GENOMIC DNA]</scope>
    <source>
        <strain evidence="1 2">Q3</strain>
    </source>
</reference>
<dbReference type="AlphaFoldDB" id="A0A806TYK0"/>
<dbReference type="Proteomes" id="UP000036410">
    <property type="component" value="Chromosome"/>
</dbReference>
<protein>
    <submittedName>
        <fullName evidence="1">Uncharacterized protein</fullName>
    </submittedName>
</protein>
<name>A0A806TYK0_PRIMG</name>
<proteinExistence type="predicted"/>
<dbReference type="RefSeq" id="WP_033578600.1">
    <property type="nucleotide sequence ID" value="NZ_CP010586.1"/>
</dbReference>
<sequence>MRTEQINISIEKPLALELDKILNQDTLDYDTLNETLDYYIVEYDSLLESRTILFSDLCVMSISVYVEDDKAHIGYWLTSPSGEEIEGTTVTTIIRSFSISYQGNLYIVEITVED</sequence>